<dbReference type="SUPFAM" id="SSF48726">
    <property type="entry name" value="Immunoglobulin"/>
    <property type="match status" value="3"/>
</dbReference>
<dbReference type="Ensembl" id="ENSPMRT00000034144.1">
    <property type="protein sequence ID" value="ENSPMRP00000032203.1"/>
    <property type="gene ID" value="ENSPMRG00000020872.1"/>
</dbReference>
<keyword evidence="1" id="KW-0393">Immunoglobulin domain</keyword>
<name>A0A670K3U0_PODMU</name>
<dbReference type="GeneTree" id="ENSGT00940000163371"/>
<dbReference type="PROSITE" id="PS00290">
    <property type="entry name" value="IG_MHC"/>
    <property type="match status" value="1"/>
</dbReference>
<dbReference type="PANTHER" id="PTHR23411">
    <property type="entry name" value="TAPASIN"/>
    <property type="match status" value="1"/>
</dbReference>
<dbReference type="PROSITE" id="PS50835">
    <property type="entry name" value="IG_LIKE"/>
    <property type="match status" value="3"/>
</dbReference>
<reference evidence="3" key="3">
    <citation type="submission" date="2025-09" db="UniProtKB">
        <authorList>
            <consortium name="Ensembl"/>
        </authorList>
    </citation>
    <scope>IDENTIFICATION</scope>
</reference>
<dbReference type="InterPro" id="IPR050380">
    <property type="entry name" value="Immune_Resp_Modulators"/>
</dbReference>
<dbReference type="SMART" id="SM00407">
    <property type="entry name" value="IGc1"/>
    <property type="match status" value="2"/>
</dbReference>
<protein>
    <recommendedName>
        <fullName evidence="2">Ig-like domain-containing protein</fullName>
    </recommendedName>
</protein>
<dbReference type="Proteomes" id="UP000472272">
    <property type="component" value="Chromosome 13"/>
</dbReference>
<sequence>LTHPLQAPTVELLQSIDQENKTITLKCVASNYRPPNVSIEWKAGPQNKKVTFVEQKMADGTYSSSNQLKMPISQWQEVEINTCEVVHEATNTKVVRNISKKGNLNMGEANVPPPSLYLLKPPLEKLLAQSKALFICLVVGYELDHAMLTWMVNGINYTKNAEKANITSHTNLTQSLQSQLTITREAWDSGNAIQCLISHPCSFFPDMKQTIQKNKAPSFNLVILSPRQFIQPTSQAVAWLACEVSGFSPAEIFIRWKKNDTDIDVSEYITGPPTAQAGSPTFTIQSILKVPASEWRSRALYSCIVGHESLTLMKNASEHLYGKSGCWRMLH</sequence>
<feature type="domain" description="Ig-like" evidence="2">
    <location>
        <begin position="217"/>
        <end position="317"/>
    </location>
</feature>
<dbReference type="InterPro" id="IPR036179">
    <property type="entry name" value="Ig-like_dom_sf"/>
</dbReference>
<dbReference type="InterPro" id="IPR003597">
    <property type="entry name" value="Ig_C1-set"/>
</dbReference>
<feature type="domain" description="Ig-like" evidence="2">
    <location>
        <begin position="8"/>
        <end position="99"/>
    </location>
</feature>
<keyword evidence="4" id="KW-1185">Reference proteome</keyword>
<dbReference type="AlphaFoldDB" id="A0A670K3U0"/>
<evidence type="ECO:0000256" key="1">
    <source>
        <dbReference type="ARBA" id="ARBA00023319"/>
    </source>
</evidence>
<evidence type="ECO:0000313" key="3">
    <source>
        <dbReference type="Ensembl" id="ENSPMRP00000032203.1"/>
    </source>
</evidence>
<evidence type="ECO:0000259" key="2">
    <source>
        <dbReference type="PROSITE" id="PS50835"/>
    </source>
</evidence>
<feature type="domain" description="Ig-like" evidence="2">
    <location>
        <begin position="114"/>
        <end position="212"/>
    </location>
</feature>
<dbReference type="InterPro" id="IPR013783">
    <property type="entry name" value="Ig-like_fold"/>
</dbReference>
<accession>A0A670K3U0</accession>
<dbReference type="OMA" id="HINSSWS"/>
<dbReference type="InterPro" id="IPR003006">
    <property type="entry name" value="Ig/MHC_CS"/>
</dbReference>
<reference evidence="3 4" key="1">
    <citation type="journal article" date="2019" name="Proc. Natl. Acad. Sci. U.S.A.">
        <title>Regulatory changes in pterin and carotenoid genes underlie balanced color polymorphisms in the wall lizard.</title>
        <authorList>
            <person name="Andrade P."/>
            <person name="Pinho C."/>
            <person name="Perez I de Lanuza G."/>
            <person name="Afonso S."/>
            <person name="Brejcha J."/>
            <person name="Rubin C.J."/>
            <person name="Wallerman O."/>
            <person name="Pereira P."/>
            <person name="Sabatino S.J."/>
            <person name="Bellati A."/>
            <person name="Pellitteri-Rosa D."/>
            <person name="Bosakova Z."/>
            <person name="Bunikis I."/>
            <person name="Carretero M.A."/>
            <person name="Feiner N."/>
            <person name="Marsik P."/>
            <person name="Pauperio F."/>
            <person name="Salvi D."/>
            <person name="Soler L."/>
            <person name="While G.M."/>
            <person name="Uller T."/>
            <person name="Font E."/>
            <person name="Andersson L."/>
            <person name="Carneiro M."/>
        </authorList>
    </citation>
    <scope>NUCLEOTIDE SEQUENCE</scope>
</reference>
<organism evidence="3 4">
    <name type="scientific">Podarcis muralis</name>
    <name type="common">Wall lizard</name>
    <name type="synonym">Lacerta muralis</name>
    <dbReference type="NCBI Taxonomy" id="64176"/>
    <lineage>
        <taxon>Eukaryota</taxon>
        <taxon>Metazoa</taxon>
        <taxon>Chordata</taxon>
        <taxon>Craniata</taxon>
        <taxon>Vertebrata</taxon>
        <taxon>Euteleostomi</taxon>
        <taxon>Lepidosauria</taxon>
        <taxon>Squamata</taxon>
        <taxon>Bifurcata</taxon>
        <taxon>Unidentata</taxon>
        <taxon>Episquamata</taxon>
        <taxon>Laterata</taxon>
        <taxon>Lacertibaenia</taxon>
        <taxon>Lacertidae</taxon>
        <taxon>Podarcis</taxon>
    </lineage>
</organism>
<dbReference type="InterPro" id="IPR007110">
    <property type="entry name" value="Ig-like_dom"/>
</dbReference>
<reference evidence="3" key="2">
    <citation type="submission" date="2025-08" db="UniProtKB">
        <authorList>
            <consortium name="Ensembl"/>
        </authorList>
    </citation>
    <scope>IDENTIFICATION</scope>
</reference>
<dbReference type="Gene3D" id="2.60.40.10">
    <property type="entry name" value="Immunoglobulins"/>
    <property type="match status" value="3"/>
</dbReference>
<evidence type="ECO:0000313" key="4">
    <source>
        <dbReference type="Proteomes" id="UP000472272"/>
    </source>
</evidence>
<dbReference type="Pfam" id="PF07654">
    <property type="entry name" value="C1-set"/>
    <property type="match status" value="3"/>
</dbReference>
<proteinExistence type="predicted"/>